<proteinExistence type="predicted"/>
<gene>
    <name evidence="3" type="ORF">SAMN05421806_12511</name>
</gene>
<keyword evidence="1" id="KW-0175">Coiled coil</keyword>
<evidence type="ECO:0000313" key="3">
    <source>
        <dbReference type="EMBL" id="SDL27490.1"/>
    </source>
</evidence>
<organism evidence="3 4">
    <name type="scientific">Streptomyces indicus</name>
    <dbReference type="NCBI Taxonomy" id="417292"/>
    <lineage>
        <taxon>Bacteria</taxon>
        <taxon>Bacillati</taxon>
        <taxon>Actinomycetota</taxon>
        <taxon>Actinomycetes</taxon>
        <taxon>Kitasatosporales</taxon>
        <taxon>Streptomycetaceae</taxon>
        <taxon>Streptomyces</taxon>
    </lineage>
</organism>
<dbReference type="AlphaFoldDB" id="A0A1G9IQP4"/>
<sequence>MADEPSLGELGRQIGTLQVEMHRRLDTLNQRLTEFVPQNLYAERSQYISERLSQAQVDVQKVRDLYDQLENSFEQYQRDERDRRERERQSRMYQLTVPILLALLSAAVAIWAVVSK</sequence>
<dbReference type="EMBL" id="FNFF01000025">
    <property type="protein sequence ID" value="SDL27490.1"/>
    <property type="molecule type" value="Genomic_DNA"/>
</dbReference>
<accession>A0A1G9IQP4</accession>
<dbReference type="STRING" id="417292.SAMN05421806_12511"/>
<feature type="coiled-coil region" evidence="1">
    <location>
        <begin position="52"/>
        <end position="86"/>
    </location>
</feature>
<keyword evidence="2" id="KW-0812">Transmembrane</keyword>
<name>A0A1G9IQP4_9ACTN</name>
<feature type="transmembrane region" description="Helical" evidence="2">
    <location>
        <begin position="93"/>
        <end position="114"/>
    </location>
</feature>
<dbReference type="RefSeq" id="WP_093617484.1">
    <property type="nucleotide sequence ID" value="NZ_FNFF01000025.1"/>
</dbReference>
<keyword evidence="4" id="KW-1185">Reference proteome</keyword>
<evidence type="ECO:0000256" key="1">
    <source>
        <dbReference type="SAM" id="Coils"/>
    </source>
</evidence>
<protein>
    <submittedName>
        <fullName evidence="3">Uncharacterized protein</fullName>
    </submittedName>
</protein>
<reference evidence="3 4" key="1">
    <citation type="submission" date="2016-10" db="EMBL/GenBank/DDBJ databases">
        <authorList>
            <person name="de Groot N.N."/>
        </authorList>
    </citation>
    <scope>NUCLEOTIDE SEQUENCE [LARGE SCALE GENOMIC DNA]</scope>
    <source>
        <strain evidence="3 4">CGMCC 4.5727</strain>
    </source>
</reference>
<dbReference type="OrthoDB" id="4304933at2"/>
<evidence type="ECO:0000313" key="4">
    <source>
        <dbReference type="Proteomes" id="UP000199155"/>
    </source>
</evidence>
<dbReference type="Proteomes" id="UP000199155">
    <property type="component" value="Unassembled WGS sequence"/>
</dbReference>
<keyword evidence="2" id="KW-1133">Transmembrane helix</keyword>
<keyword evidence="2" id="KW-0472">Membrane</keyword>
<evidence type="ECO:0000256" key="2">
    <source>
        <dbReference type="SAM" id="Phobius"/>
    </source>
</evidence>